<reference evidence="2" key="1">
    <citation type="submission" date="2009-11" db="EMBL/GenBank/DDBJ databases">
        <authorList>
            <consortium name="The Broad Institute Genome Sequencing Platform"/>
            <person name="Ward D."/>
            <person name="Feldgarden M."/>
            <person name="Earl A."/>
            <person name="Young S.K."/>
            <person name="Zeng Q."/>
            <person name="Koehrsen M."/>
            <person name="Alvarado L."/>
            <person name="Berlin A."/>
            <person name="Bochicchio J."/>
            <person name="Borenstein D."/>
            <person name="Chapman S.B."/>
            <person name="Chen Z."/>
            <person name="Engels R."/>
            <person name="Freedman E."/>
            <person name="Gellesch M."/>
            <person name="Goldberg J."/>
            <person name="Griggs A."/>
            <person name="Gujja S."/>
            <person name="Heilman E."/>
            <person name="Heiman D."/>
            <person name="Hepburn T."/>
            <person name="Howarth C."/>
            <person name="Jen D."/>
            <person name="Larson L."/>
            <person name="Lewis B."/>
            <person name="Mehta T."/>
            <person name="Park D."/>
            <person name="Pearson M."/>
            <person name="Roberts A."/>
            <person name="Saif S."/>
            <person name="Shea T."/>
            <person name="Shenoy N."/>
            <person name="Sisk P."/>
            <person name="Stolte C."/>
            <person name="Sykes S."/>
            <person name="Thomson T."/>
            <person name="Walk T."/>
            <person name="White J."/>
            <person name="Yandava C."/>
            <person name="Izard J."/>
            <person name="Baranova O.V."/>
            <person name="Blanton J.M."/>
            <person name="Tanner A.C."/>
            <person name="Dewhirst F.E."/>
            <person name="Haas B."/>
            <person name="Nusbaum C."/>
            <person name="Birren B."/>
        </authorList>
    </citation>
    <scope>NUCLEOTIDE SEQUENCE [LARGE SCALE GENOMIC DNA]</scope>
    <source>
        <strain evidence="2">1-1 BBBD Race 1</strain>
    </source>
</reference>
<evidence type="ECO:0000313" key="4">
    <source>
        <dbReference type="Proteomes" id="UP000005240"/>
    </source>
</evidence>
<proteinExistence type="predicted"/>
<dbReference type="OrthoDB" id="2499189at2759"/>
<reference evidence="3" key="4">
    <citation type="submission" date="2025-05" db="UniProtKB">
        <authorList>
            <consortium name="EnsemblFungi"/>
        </authorList>
    </citation>
    <scope>IDENTIFICATION</scope>
    <source>
        <strain evidence="3">isolate 1-1 / race 1 (BBBD)</strain>
    </source>
</reference>
<name>A0A180GMQ5_PUCT1</name>
<feature type="compositionally biased region" description="Basic and acidic residues" evidence="1">
    <location>
        <begin position="364"/>
        <end position="373"/>
    </location>
</feature>
<keyword evidence="4" id="KW-1185">Reference proteome</keyword>
<dbReference type="Proteomes" id="UP000005240">
    <property type="component" value="Unassembled WGS sequence"/>
</dbReference>
<feature type="compositionally biased region" description="Polar residues" evidence="1">
    <location>
        <begin position="1"/>
        <end position="17"/>
    </location>
</feature>
<feature type="region of interest" description="Disordered" evidence="1">
    <location>
        <begin position="1"/>
        <end position="77"/>
    </location>
</feature>
<feature type="compositionally biased region" description="Pro residues" evidence="1">
    <location>
        <begin position="57"/>
        <end position="69"/>
    </location>
</feature>
<reference evidence="3 4" key="3">
    <citation type="journal article" date="2017" name="G3 (Bethesda)">
        <title>Comparative analysis highlights variable genome content of wheat rusts and divergence of the mating loci.</title>
        <authorList>
            <person name="Cuomo C.A."/>
            <person name="Bakkeren G."/>
            <person name="Khalil H.B."/>
            <person name="Panwar V."/>
            <person name="Joly D."/>
            <person name="Linning R."/>
            <person name="Sakthikumar S."/>
            <person name="Song X."/>
            <person name="Adiconis X."/>
            <person name="Fan L."/>
            <person name="Goldberg J.M."/>
            <person name="Levin J.Z."/>
            <person name="Young S."/>
            <person name="Zeng Q."/>
            <person name="Anikster Y."/>
            <person name="Bruce M."/>
            <person name="Wang M."/>
            <person name="Yin C."/>
            <person name="McCallum B."/>
            <person name="Szabo L.J."/>
            <person name="Hulbert S."/>
            <person name="Chen X."/>
            <person name="Fellers J.P."/>
        </authorList>
    </citation>
    <scope>NUCLEOTIDE SEQUENCE</scope>
    <source>
        <strain evidence="3">isolate 1-1 / race 1 (BBBD)</strain>
        <strain evidence="4">Isolate 1-1 / race 1 (BBBD)</strain>
    </source>
</reference>
<dbReference type="AlphaFoldDB" id="A0A180GMQ5"/>
<feature type="compositionally biased region" description="Low complexity" evidence="1">
    <location>
        <begin position="25"/>
        <end position="56"/>
    </location>
</feature>
<dbReference type="VEuPathDB" id="FungiDB:PTTG_06711"/>
<evidence type="ECO:0000256" key="1">
    <source>
        <dbReference type="SAM" id="MobiDB-lite"/>
    </source>
</evidence>
<sequence length="444" mass="47512">MASSANPSKIMTSSSLSKPVCSIKTSPSQPSSQLLSTFVATAPHSSSPISSSAAPSNPSPIPEPDPAPSSPITSTPAPLLSSSSIALLPITSSPSTNDHRKFRQQSVVSDTSLVAGVLVHEEPASSTFLRIPRPCFDQLDLIDEALISDYRPSFDSFDTCSTSGSVITCSSLGPNSATTIEPLSPSYCSEHPPFEHSSHKRFPAFPTAPILTSTHVPSGLRSPRRWSSPLYSLGSPSADSLLAREENDVFAAGFQAALNHMSSDQACTRWGEDCLSAATAPPTTHDESAYDDLDSHEHTITTTNLASWIASEEEGERKERAAAAAEEDNMYRWARLAGPIGCDDAPKLSSVTRQLISRRSHPMLRLDHLDHSRTSSSAEPSPTELRVAPDPDSPFMRKSKSAAGLPIRPSWQLVQLSAINYQSILKSGNLLDEVLVGLDLEDTP</sequence>
<organism evidence="2">
    <name type="scientific">Puccinia triticina (isolate 1-1 / race 1 (BBBD))</name>
    <name type="common">Brown leaf rust fungus</name>
    <dbReference type="NCBI Taxonomy" id="630390"/>
    <lineage>
        <taxon>Eukaryota</taxon>
        <taxon>Fungi</taxon>
        <taxon>Dikarya</taxon>
        <taxon>Basidiomycota</taxon>
        <taxon>Pucciniomycotina</taxon>
        <taxon>Pucciniomycetes</taxon>
        <taxon>Pucciniales</taxon>
        <taxon>Pucciniaceae</taxon>
        <taxon>Puccinia</taxon>
    </lineage>
</organism>
<dbReference type="EMBL" id="ADAS02000044">
    <property type="protein sequence ID" value="OAV94000.1"/>
    <property type="molecule type" value="Genomic_DNA"/>
</dbReference>
<accession>A0A180GMQ5</accession>
<reference evidence="2" key="2">
    <citation type="submission" date="2016-05" db="EMBL/GenBank/DDBJ databases">
        <title>Comparative analysis highlights variable genome content of wheat rusts and divergence of the mating loci.</title>
        <authorList>
            <person name="Cuomo C.A."/>
            <person name="Bakkeren G."/>
            <person name="Szabo L."/>
            <person name="Khalil H."/>
            <person name="Joly D."/>
            <person name="Goldberg J."/>
            <person name="Young S."/>
            <person name="Zeng Q."/>
            <person name="Fellers J."/>
        </authorList>
    </citation>
    <scope>NUCLEOTIDE SEQUENCE [LARGE SCALE GENOMIC DNA]</scope>
    <source>
        <strain evidence="2">1-1 BBBD Race 1</strain>
    </source>
</reference>
<evidence type="ECO:0000313" key="3">
    <source>
        <dbReference type="EnsemblFungi" id="PTTG_06711-t43_1-p1"/>
    </source>
</evidence>
<gene>
    <name evidence="2" type="ORF">PTTG_06711</name>
</gene>
<feature type="region of interest" description="Disordered" evidence="1">
    <location>
        <begin position="362"/>
        <end position="400"/>
    </location>
</feature>
<evidence type="ECO:0000313" key="2">
    <source>
        <dbReference type="EMBL" id="OAV94000.1"/>
    </source>
</evidence>
<dbReference type="EnsemblFungi" id="PTTG_06711-t43_1">
    <property type="protein sequence ID" value="PTTG_06711-t43_1-p1"/>
    <property type="gene ID" value="PTTG_06711"/>
</dbReference>
<protein>
    <submittedName>
        <fullName evidence="2 3">Uncharacterized protein</fullName>
    </submittedName>
</protein>